<reference evidence="4" key="2">
    <citation type="submission" date="2015-01" db="EMBL/GenBank/DDBJ databases">
        <title>Evolutionary Origins and Diversification of the Mycorrhizal Mutualists.</title>
        <authorList>
            <consortium name="DOE Joint Genome Institute"/>
            <consortium name="Mycorrhizal Genomics Consortium"/>
            <person name="Kohler A."/>
            <person name="Kuo A."/>
            <person name="Nagy L.G."/>
            <person name="Floudas D."/>
            <person name="Copeland A."/>
            <person name="Barry K.W."/>
            <person name="Cichocki N."/>
            <person name="Veneault-Fourrey C."/>
            <person name="LaButti K."/>
            <person name="Lindquist E.A."/>
            <person name="Lipzen A."/>
            <person name="Lundell T."/>
            <person name="Morin E."/>
            <person name="Murat C."/>
            <person name="Riley R."/>
            <person name="Ohm R."/>
            <person name="Sun H."/>
            <person name="Tunlid A."/>
            <person name="Henrissat B."/>
            <person name="Grigoriev I.V."/>
            <person name="Hibbett D.S."/>
            <person name="Martin F."/>
        </authorList>
    </citation>
    <scope>NUCLEOTIDE SEQUENCE [LARGE SCALE GENOMIC DNA]</scope>
    <source>
        <strain evidence="4">MAFF 305830</strain>
    </source>
</reference>
<keyword evidence="1" id="KW-0472">Membrane</keyword>
<keyword evidence="1" id="KW-0812">Transmembrane</keyword>
<keyword evidence="2" id="KW-0732">Signal</keyword>
<sequence length="214" mass="23239">MVNTYVLASITLLLSTVAFAAPQNTTFDDQDFARITYTNPNDWQHYPLEGYETLFYNGSRSYTYVLGAYATFTFIGTGIYFQGPYANDQAKRRVILDGEEVGVFTAYAPNRAPSAVFWGTRNLLNANHTVVVSHNDTATEIFAMDAWIVETDPEATISPPSTGTAASSPSLQIEGSAGAGTLASAGSYRIERLGITTMAVLAYTCLLLLTQRAI</sequence>
<organism evidence="3 4">
    <name type="scientific">Serendipita vermifera MAFF 305830</name>
    <dbReference type="NCBI Taxonomy" id="933852"/>
    <lineage>
        <taxon>Eukaryota</taxon>
        <taxon>Fungi</taxon>
        <taxon>Dikarya</taxon>
        <taxon>Basidiomycota</taxon>
        <taxon>Agaricomycotina</taxon>
        <taxon>Agaricomycetes</taxon>
        <taxon>Sebacinales</taxon>
        <taxon>Serendipitaceae</taxon>
        <taxon>Serendipita</taxon>
    </lineage>
</organism>
<keyword evidence="1" id="KW-1133">Transmembrane helix</keyword>
<feature type="transmembrane region" description="Helical" evidence="1">
    <location>
        <begin position="62"/>
        <end position="83"/>
    </location>
</feature>
<evidence type="ECO:0000256" key="2">
    <source>
        <dbReference type="SAM" id="SignalP"/>
    </source>
</evidence>
<gene>
    <name evidence="3" type="ORF">M408DRAFT_26105</name>
</gene>
<dbReference type="AlphaFoldDB" id="A0A0C3ALV0"/>
<dbReference type="OrthoDB" id="3234968at2759"/>
<evidence type="ECO:0000313" key="4">
    <source>
        <dbReference type="Proteomes" id="UP000054097"/>
    </source>
</evidence>
<proteinExistence type="predicted"/>
<accession>A0A0C3ALV0</accession>
<dbReference type="EMBL" id="KN824313">
    <property type="protein sequence ID" value="KIM25555.1"/>
    <property type="molecule type" value="Genomic_DNA"/>
</dbReference>
<feature type="chain" id="PRO_5002175380" evidence="2">
    <location>
        <begin position="21"/>
        <end position="214"/>
    </location>
</feature>
<dbReference type="Gene3D" id="2.60.120.260">
    <property type="entry name" value="Galactose-binding domain-like"/>
    <property type="match status" value="1"/>
</dbReference>
<evidence type="ECO:0000256" key="1">
    <source>
        <dbReference type="SAM" id="Phobius"/>
    </source>
</evidence>
<name>A0A0C3ALV0_SERVB</name>
<dbReference type="Proteomes" id="UP000054097">
    <property type="component" value="Unassembled WGS sequence"/>
</dbReference>
<protein>
    <submittedName>
        <fullName evidence="3">Uncharacterized protein</fullName>
    </submittedName>
</protein>
<keyword evidence="4" id="KW-1185">Reference proteome</keyword>
<evidence type="ECO:0000313" key="3">
    <source>
        <dbReference type="EMBL" id="KIM25555.1"/>
    </source>
</evidence>
<feature type="signal peptide" evidence="2">
    <location>
        <begin position="1"/>
        <end position="20"/>
    </location>
</feature>
<reference evidence="3 4" key="1">
    <citation type="submission" date="2014-04" db="EMBL/GenBank/DDBJ databases">
        <authorList>
            <consortium name="DOE Joint Genome Institute"/>
            <person name="Kuo A."/>
            <person name="Zuccaro A."/>
            <person name="Kohler A."/>
            <person name="Nagy L.G."/>
            <person name="Floudas D."/>
            <person name="Copeland A."/>
            <person name="Barry K.W."/>
            <person name="Cichocki N."/>
            <person name="Veneault-Fourrey C."/>
            <person name="LaButti K."/>
            <person name="Lindquist E.A."/>
            <person name="Lipzen A."/>
            <person name="Lundell T."/>
            <person name="Morin E."/>
            <person name="Murat C."/>
            <person name="Sun H."/>
            <person name="Tunlid A."/>
            <person name="Henrissat B."/>
            <person name="Grigoriev I.V."/>
            <person name="Hibbett D.S."/>
            <person name="Martin F."/>
            <person name="Nordberg H.P."/>
            <person name="Cantor M.N."/>
            <person name="Hua S.X."/>
        </authorList>
    </citation>
    <scope>NUCLEOTIDE SEQUENCE [LARGE SCALE GENOMIC DNA]</scope>
    <source>
        <strain evidence="3 4">MAFF 305830</strain>
    </source>
</reference>
<dbReference type="HOGENOM" id="CLU_1289639_0_0_1"/>